<accession>A0A1D9MML0</accession>
<feature type="transmembrane region" description="Helical" evidence="7">
    <location>
        <begin position="98"/>
        <end position="120"/>
    </location>
</feature>
<evidence type="ECO:0000256" key="4">
    <source>
        <dbReference type="ARBA" id="ARBA00022692"/>
    </source>
</evidence>
<evidence type="ECO:0000313" key="9">
    <source>
        <dbReference type="EMBL" id="AOZ73429.1"/>
    </source>
</evidence>
<dbReference type="InterPro" id="IPR035906">
    <property type="entry name" value="MetI-like_sf"/>
</dbReference>
<evidence type="ECO:0000259" key="8">
    <source>
        <dbReference type="PROSITE" id="PS50928"/>
    </source>
</evidence>
<dbReference type="Pfam" id="PF00528">
    <property type="entry name" value="BPD_transp_1"/>
    <property type="match status" value="1"/>
</dbReference>
<dbReference type="Proteomes" id="UP000176288">
    <property type="component" value="Chromosome"/>
</dbReference>
<dbReference type="PANTHER" id="PTHR30151:SF20">
    <property type="entry name" value="ABC TRANSPORTER PERMEASE PROTEIN HI_0355-RELATED"/>
    <property type="match status" value="1"/>
</dbReference>
<dbReference type="Gene3D" id="1.10.3720.10">
    <property type="entry name" value="MetI-like"/>
    <property type="match status" value="1"/>
</dbReference>
<dbReference type="STRING" id="1912795.BK816_02560"/>
<keyword evidence="5 7" id="KW-1133">Transmembrane helix</keyword>
<proteinExistence type="inferred from homology"/>
<evidence type="ECO:0000256" key="7">
    <source>
        <dbReference type="RuleBase" id="RU363032"/>
    </source>
</evidence>
<comment type="similarity">
    <text evidence="7">Belongs to the binding-protein-dependent transport system permease family.</text>
</comment>
<dbReference type="AlphaFoldDB" id="A0A1D9MML0"/>
<comment type="subcellular location">
    <subcellularLocation>
        <location evidence="1 7">Cell membrane</location>
        <topology evidence="1 7">Multi-pass membrane protein</topology>
    </subcellularLocation>
</comment>
<sequence length="256" mass="27941">MKGLLRFAGKYLPAPLTAIVLVALWQLTATLSGANPRLLPSPQVVYSSWWADLSSWQTAWLATTFEVLVGMILGCLLGLGMGVLTFSSRFVRRSFYPLQLVAQTIPIIALAPLVLIWFGFSIWGKIALVALYASFPVTIATVKGMRQASLAQVEVAQTLGANQQWLRRHVYLPASWPQVFSGIKISATYAYGTAAMAEYVGAAAGLGVYLNAAKANFRTDLVFVTAITLALSTLGLFLLVWVLERLVVRYPLGEKR</sequence>
<dbReference type="GO" id="GO:0005886">
    <property type="term" value="C:plasma membrane"/>
    <property type="evidence" value="ECO:0007669"/>
    <property type="project" value="UniProtKB-SubCell"/>
</dbReference>
<evidence type="ECO:0000256" key="3">
    <source>
        <dbReference type="ARBA" id="ARBA00022475"/>
    </source>
</evidence>
<dbReference type="EMBL" id="CP017812">
    <property type="protein sequence ID" value="AOZ73429.1"/>
    <property type="molecule type" value="Genomic_DNA"/>
</dbReference>
<organism evidence="9 10">
    <name type="scientific">Boudabousia tangfeifanii</name>
    <dbReference type="NCBI Taxonomy" id="1912795"/>
    <lineage>
        <taxon>Bacteria</taxon>
        <taxon>Bacillati</taxon>
        <taxon>Actinomycetota</taxon>
        <taxon>Actinomycetes</taxon>
        <taxon>Actinomycetales</taxon>
        <taxon>Actinomycetaceae</taxon>
        <taxon>Boudabousia</taxon>
    </lineage>
</organism>
<evidence type="ECO:0000256" key="6">
    <source>
        <dbReference type="ARBA" id="ARBA00023136"/>
    </source>
</evidence>
<keyword evidence="6 7" id="KW-0472">Membrane</keyword>
<evidence type="ECO:0000313" key="10">
    <source>
        <dbReference type="Proteomes" id="UP000176288"/>
    </source>
</evidence>
<name>A0A1D9MML0_9ACTO</name>
<dbReference type="PANTHER" id="PTHR30151">
    <property type="entry name" value="ALKANE SULFONATE ABC TRANSPORTER-RELATED, MEMBRANE SUBUNIT"/>
    <property type="match status" value="1"/>
</dbReference>
<feature type="transmembrane region" description="Helical" evidence="7">
    <location>
        <begin position="58"/>
        <end position="86"/>
    </location>
</feature>
<dbReference type="KEGG" id="avu:BK816_02560"/>
<dbReference type="PROSITE" id="PS50928">
    <property type="entry name" value="ABC_TM1"/>
    <property type="match status" value="1"/>
</dbReference>
<feature type="transmembrane region" description="Helical" evidence="7">
    <location>
        <begin position="221"/>
        <end position="243"/>
    </location>
</feature>
<reference evidence="9 10" key="1">
    <citation type="submission" date="2016-10" db="EMBL/GenBank/DDBJ databases">
        <title>Actinomyces aegypiusis sp. nov., isolated from the Aegypius monachus in Qinghai Tibet Plateau China.</title>
        <authorList>
            <person name="Wang Y."/>
        </authorList>
    </citation>
    <scope>NUCLEOTIDE SEQUENCE [LARGE SCALE GENOMIC DNA]</scope>
    <source>
        <strain evidence="9 10">VUL4_3</strain>
    </source>
</reference>
<dbReference type="InterPro" id="IPR000515">
    <property type="entry name" value="MetI-like"/>
</dbReference>
<gene>
    <name evidence="9" type="ORF">BK816_02560</name>
</gene>
<evidence type="ECO:0000256" key="5">
    <source>
        <dbReference type="ARBA" id="ARBA00022989"/>
    </source>
</evidence>
<keyword evidence="4 7" id="KW-0812">Transmembrane</keyword>
<evidence type="ECO:0000256" key="2">
    <source>
        <dbReference type="ARBA" id="ARBA00022448"/>
    </source>
</evidence>
<feature type="domain" description="ABC transmembrane type-1" evidence="8">
    <location>
        <begin position="60"/>
        <end position="240"/>
    </location>
</feature>
<keyword evidence="3" id="KW-1003">Cell membrane</keyword>
<keyword evidence="10" id="KW-1185">Reference proteome</keyword>
<protein>
    <recommendedName>
        <fullName evidence="8">ABC transmembrane type-1 domain-containing protein</fullName>
    </recommendedName>
</protein>
<dbReference type="CDD" id="cd06261">
    <property type="entry name" value="TM_PBP2"/>
    <property type="match status" value="1"/>
</dbReference>
<dbReference type="GO" id="GO:0055085">
    <property type="term" value="P:transmembrane transport"/>
    <property type="evidence" value="ECO:0007669"/>
    <property type="project" value="InterPro"/>
</dbReference>
<evidence type="ECO:0000256" key="1">
    <source>
        <dbReference type="ARBA" id="ARBA00004651"/>
    </source>
</evidence>
<keyword evidence="2 7" id="KW-0813">Transport</keyword>
<dbReference type="SUPFAM" id="SSF161098">
    <property type="entry name" value="MetI-like"/>
    <property type="match status" value="1"/>
</dbReference>